<name>A0A9W8K6F6_9AGAR</name>
<comment type="caution">
    <text evidence="2">The sequence shown here is derived from an EMBL/GenBank/DDBJ whole genome shotgun (WGS) entry which is preliminary data.</text>
</comment>
<keyword evidence="3" id="KW-1185">Reference proteome</keyword>
<evidence type="ECO:0000313" key="3">
    <source>
        <dbReference type="Proteomes" id="UP001148786"/>
    </source>
</evidence>
<evidence type="ECO:0000313" key="2">
    <source>
        <dbReference type="EMBL" id="KAJ3513977.1"/>
    </source>
</evidence>
<protein>
    <submittedName>
        <fullName evidence="2">Uncharacterized protein</fullName>
    </submittedName>
</protein>
<feature type="signal peptide" evidence="1">
    <location>
        <begin position="1"/>
        <end position="18"/>
    </location>
</feature>
<feature type="chain" id="PRO_5040800512" evidence="1">
    <location>
        <begin position="19"/>
        <end position="75"/>
    </location>
</feature>
<dbReference type="EMBL" id="JANKHO010000168">
    <property type="protein sequence ID" value="KAJ3513977.1"/>
    <property type="molecule type" value="Genomic_DNA"/>
</dbReference>
<organism evidence="2 3">
    <name type="scientific">Agrocybe chaxingu</name>
    <dbReference type="NCBI Taxonomy" id="84603"/>
    <lineage>
        <taxon>Eukaryota</taxon>
        <taxon>Fungi</taxon>
        <taxon>Dikarya</taxon>
        <taxon>Basidiomycota</taxon>
        <taxon>Agaricomycotina</taxon>
        <taxon>Agaricomycetes</taxon>
        <taxon>Agaricomycetidae</taxon>
        <taxon>Agaricales</taxon>
        <taxon>Agaricineae</taxon>
        <taxon>Strophariaceae</taxon>
        <taxon>Agrocybe</taxon>
    </lineage>
</organism>
<evidence type="ECO:0000256" key="1">
    <source>
        <dbReference type="SAM" id="SignalP"/>
    </source>
</evidence>
<proteinExistence type="predicted"/>
<gene>
    <name evidence="2" type="ORF">NLJ89_g2635</name>
</gene>
<dbReference type="Proteomes" id="UP001148786">
    <property type="component" value="Unassembled WGS sequence"/>
</dbReference>
<dbReference type="AlphaFoldDB" id="A0A9W8K6F6"/>
<keyword evidence="1" id="KW-0732">Signal</keyword>
<reference evidence="2" key="1">
    <citation type="submission" date="2022-07" db="EMBL/GenBank/DDBJ databases">
        <title>Genome Sequence of Agrocybe chaxingu.</title>
        <authorList>
            <person name="Buettner E."/>
        </authorList>
    </citation>
    <scope>NUCLEOTIDE SEQUENCE</scope>
    <source>
        <strain evidence="2">MP-N11</strain>
    </source>
</reference>
<accession>A0A9W8K6F6</accession>
<sequence length="75" mass="8807">MILLADDLLLLLQSYGYGNTQRSPTPVDQDVDDWPYYHTIWQGPGTEIACRRPRTFQTMCEELRVGILVQLRKFY</sequence>